<dbReference type="EMBL" id="MK500389">
    <property type="protein sequence ID" value="QBK88430.1"/>
    <property type="molecule type" value="Genomic_DNA"/>
</dbReference>
<dbReference type="SUPFAM" id="SSF53300">
    <property type="entry name" value="vWA-like"/>
    <property type="match status" value="1"/>
</dbReference>
<evidence type="ECO:0000313" key="1">
    <source>
        <dbReference type="EMBL" id="QBK88430.1"/>
    </source>
</evidence>
<gene>
    <name evidence="1" type="ORF">LCMiAC01_01070</name>
</gene>
<reference evidence="1" key="1">
    <citation type="journal article" date="2019" name="MBio">
        <title>Virus Genomes from Deep Sea Sediments Expand the Ocean Megavirome and Support Independent Origins of Viral Gigantism.</title>
        <authorList>
            <person name="Backstrom D."/>
            <person name="Yutin N."/>
            <person name="Jorgensen S.L."/>
            <person name="Dharamshi J."/>
            <person name="Homa F."/>
            <person name="Zaremba-Niedwiedzka K."/>
            <person name="Spang A."/>
            <person name="Wolf Y.I."/>
            <person name="Koonin E.V."/>
            <person name="Ettema T.J."/>
        </authorList>
    </citation>
    <scope>NUCLEOTIDE SEQUENCE</scope>
</reference>
<name>A0A481YZK4_9VIRU</name>
<organism evidence="1">
    <name type="scientific">Mimivirus LCMiAC01</name>
    <dbReference type="NCBI Taxonomy" id="2506608"/>
    <lineage>
        <taxon>Viruses</taxon>
        <taxon>Varidnaviria</taxon>
        <taxon>Bamfordvirae</taxon>
        <taxon>Nucleocytoviricota</taxon>
        <taxon>Megaviricetes</taxon>
        <taxon>Imitervirales</taxon>
        <taxon>Mimiviridae</taxon>
        <taxon>Klosneuvirinae</taxon>
    </lineage>
</organism>
<dbReference type="InterPro" id="IPR036465">
    <property type="entry name" value="vWFA_dom_sf"/>
</dbReference>
<protein>
    <submittedName>
        <fullName evidence="1">von willebrand factor type A domain protein</fullName>
    </submittedName>
</protein>
<accession>A0A481YZK4</accession>
<proteinExistence type="predicted"/>
<sequence>MDTILIKAVDEYTDDHPIVMIDVSGSTSGSIIIKEKQIAQDILTNKNIKICNLICWSGSESHVYPNINASDLATFDTKNEQFGGTDLSWAFYILPKEWYEGKKCTEIYIITDGEIYGDDYIFKNQITNLILNNLDNRIKIHSIAVESGSNNYNEVSNLNAGTRFYKILQEQKLMNHISSFITYNKYHITPFINIQKHDVPEGYIPFRDSCFSIMDTNKFIKFLRKDILLIKDDKEKLDRLSHHLAYTVHHLVASKPSKIKHDIVDMFCNLFRGTVNYDGIIEILAHEIYSHETGTSSSYVDYRNNRKNLFNISQMNLYKNTKKSITYNKYHKFMTFPLKNKDGVYVTYKLAGKKVTCDVRMRDKTFVNGGMEVGNYTIPVLPTKTIIRNEVINQCLRQYVRAIMSNMYDLYPSDDTILYLFLTLVLKVYLSDVSDETKQSFNNLARVMLNRVRYQTKVKEMDHLLEGNPPLPVLDDFCKMKSILQYCVDTYDMGNIQPYTLWYGIIIAIGDPQLMINQLKYCKNDIKQDFPEIVNIINELPKLLKKDKFKDIIVGNTSLDDIEYTCYFTLDNTSETGGLKFVPHEIANGIVCAPRYVISPDIIEEINTLRNGEIMCPICNANFTTTSLENIPPKSILENNESGIELHTFDTILFNNKKHETVDTNELMKVSKVLYDIDDLDFSVSSYQLKGNLIVNHNLGQTFLINKTNEAFIEALNKDHKFLTTIDMNNVCVAGGFGKSILLKQRVQDIDLFLYGLEDVKAYRNRTCKLVNDIEEYMKNTINNVVFVILYKANNHVLELLCLEYTEENMNDKIIFSDIVKDEKNYKLHHKIQIILLKNDNILHLLNTFDLAASQVVFDKSVYMTNNAYNAYKYMVNMVDESKHTDIFHVRICKYYKYGFAMAFPEYKLSRKISNIDKIVFSGDTYEITPIFTSNNTITASAVKSTPGKKTIFCNTGGKYKKGRKMYTSYGNKTIGTTARYIMMINGQINGMSQSLCDLQPSVSGLPQTPEKDVVVDNTKNPTDKIFYKVWLGTNKINIEEYENGTCNKIKFITSFEH</sequence>
<dbReference type="CDD" id="cd00198">
    <property type="entry name" value="vWFA"/>
    <property type="match status" value="1"/>
</dbReference>